<organism evidence="3">
    <name type="scientific">Caenorhabditis brenneri</name>
    <name type="common">Nematode worm</name>
    <dbReference type="NCBI Taxonomy" id="135651"/>
    <lineage>
        <taxon>Eukaryota</taxon>
        <taxon>Metazoa</taxon>
        <taxon>Ecdysozoa</taxon>
        <taxon>Nematoda</taxon>
        <taxon>Chromadorea</taxon>
        <taxon>Rhabditida</taxon>
        <taxon>Rhabditina</taxon>
        <taxon>Rhabditomorpha</taxon>
        <taxon>Rhabditoidea</taxon>
        <taxon>Rhabditidae</taxon>
        <taxon>Peloderinae</taxon>
        <taxon>Caenorhabditis</taxon>
    </lineage>
</organism>
<dbReference type="InterPro" id="IPR001810">
    <property type="entry name" value="F-box_dom"/>
</dbReference>
<dbReference type="InterPro" id="IPR055466">
    <property type="entry name" value="DUF7038"/>
</dbReference>
<protein>
    <recommendedName>
        <fullName evidence="1">F-box domain-containing protein</fullName>
    </recommendedName>
</protein>
<gene>
    <name evidence="2" type="ORF">CAEBREN_19029</name>
</gene>
<dbReference type="Pfam" id="PF23047">
    <property type="entry name" value="DUF7038"/>
    <property type="match status" value="1"/>
</dbReference>
<proteinExistence type="predicted"/>
<dbReference type="EMBL" id="GL380133">
    <property type="protein sequence ID" value="EGT47728.1"/>
    <property type="molecule type" value="Genomic_DNA"/>
</dbReference>
<accession>G0P8G1</accession>
<evidence type="ECO:0000313" key="3">
    <source>
        <dbReference type="Proteomes" id="UP000008068"/>
    </source>
</evidence>
<feature type="domain" description="F-box" evidence="1">
    <location>
        <begin position="239"/>
        <end position="285"/>
    </location>
</feature>
<sequence>MLFVRVVAVRPTKESLSKEFRATYDEKALSPFLGHLRGSIGLLDDKFELGKRVEVIVKYSPNKDTIFDVQEVFLSNPYKELLKTGEAKAAKKIEDAKFVKVSGLREWIHAFCEGCGWLPNQKILGQGAQNHQCRKVIVKYSLNEKLGAIFDVQKVIESPNRYEDMLKTGEAKAAKKIEDAKRRAEAKKNQGSKVAPVKRGVQKKANLTCFPVSIFQCILTQSTFQKFPELPPLMALAPTFPLFRLPSLAYVNVIEFLHLKEKFDLAAVSKKVLMTIQRDKQIKKHRMILFICFTNRSGRVCVRVDQSCVENNYWEYVYGNVRDAVDEPMIAQITHLAKVSQNFLVSIKISQTDPGMLSTFVSLVQRLNLILDLIEVWDELGEPRDDVCRYVFEECGHTYNLVYGGYTTHDFTLDADSMGPYPMESFRISHARWLSVYHVKKWLNNCECIRLDYCWDSAVEVNSFLKNWIAKSKIQKFWLRFCRLDFALTDVLHGIPSVSQNYIHHKEANVVITDGRIIKQTNGVEALVCMVYFQFSLMFSLTTKFEIVDEFFVMNQ</sequence>
<reference evidence="3" key="1">
    <citation type="submission" date="2011-07" db="EMBL/GenBank/DDBJ databases">
        <authorList>
            <consortium name="Caenorhabditis brenneri Sequencing and Analysis Consortium"/>
            <person name="Wilson R.K."/>
        </authorList>
    </citation>
    <scope>NUCLEOTIDE SEQUENCE [LARGE SCALE GENOMIC DNA]</scope>
    <source>
        <strain evidence="3">PB2801</strain>
    </source>
</reference>
<evidence type="ECO:0000259" key="1">
    <source>
        <dbReference type="PROSITE" id="PS50181"/>
    </source>
</evidence>
<dbReference type="HOGENOM" id="CLU_490234_0_0_1"/>
<name>G0P8G1_CAEBE</name>
<dbReference type="PANTHER" id="PTHR21503">
    <property type="entry name" value="F-BOX-CONTAINING HYPOTHETICAL PROTEIN C.ELEGANS"/>
    <property type="match status" value="1"/>
</dbReference>
<dbReference type="PANTHER" id="PTHR21503:SF8">
    <property type="entry name" value="F-BOX ASSOCIATED DOMAIN-CONTAINING PROTEIN-RELATED"/>
    <property type="match status" value="1"/>
</dbReference>
<evidence type="ECO:0000313" key="2">
    <source>
        <dbReference type="EMBL" id="EGT47728.1"/>
    </source>
</evidence>
<dbReference type="AlphaFoldDB" id="G0P8G1"/>
<dbReference type="Proteomes" id="UP000008068">
    <property type="component" value="Unassembled WGS sequence"/>
</dbReference>
<dbReference type="InParanoid" id="G0P8G1"/>
<keyword evidence="3" id="KW-1185">Reference proteome</keyword>
<dbReference type="PROSITE" id="PS50181">
    <property type="entry name" value="FBOX"/>
    <property type="match status" value="1"/>
</dbReference>